<feature type="transmembrane region" description="Helical" evidence="1">
    <location>
        <begin position="104"/>
        <end position="121"/>
    </location>
</feature>
<dbReference type="Proteomes" id="UP001202831">
    <property type="component" value="Unassembled WGS sequence"/>
</dbReference>
<keyword evidence="1" id="KW-0812">Transmembrane</keyword>
<reference evidence="2 3" key="1">
    <citation type="submission" date="2022-01" db="EMBL/GenBank/DDBJ databases">
        <title>Whole genome-based taxonomy of the Shewanellaceae.</title>
        <authorList>
            <person name="Martin-Rodriguez A.J."/>
        </authorList>
    </citation>
    <scope>NUCLEOTIDE SEQUENCE [LARGE SCALE GENOMIC DNA]</scope>
    <source>
        <strain evidence="2 3">DSM 21332</strain>
    </source>
</reference>
<feature type="transmembrane region" description="Helical" evidence="1">
    <location>
        <begin position="248"/>
        <end position="267"/>
    </location>
</feature>
<accession>A0ABT0NEA3</accession>
<dbReference type="InterPro" id="IPR022604">
    <property type="entry name" value="DUF2955"/>
</dbReference>
<feature type="transmembrane region" description="Helical" evidence="1">
    <location>
        <begin position="304"/>
        <end position="324"/>
    </location>
</feature>
<keyword evidence="1" id="KW-0472">Membrane</keyword>
<keyword evidence="1" id="KW-1133">Transmembrane helix</keyword>
<evidence type="ECO:0000256" key="1">
    <source>
        <dbReference type="SAM" id="Phobius"/>
    </source>
</evidence>
<feature type="transmembrane region" description="Helical" evidence="1">
    <location>
        <begin position="51"/>
        <end position="73"/>
    </location>
</feature>
<feature type="transmembrane region" description="Helical" evidence="1">
    <location>
        <begin position="182"/>
        <end position="210"/>
    </location>
</feature>
<organism evidence="2 3">
    <name type="scientific">Shewanella corallii</name>
    <dbReference type="NCBI Taxonomy" id="560080"/>
    <lineage>
        <taxon>Bacteria</taxon>
        <taxon>Pseudomonadati</taxon>
        <taxon>Pseudomonadota</taxon>
        <taxon>Gammaproteobacteria</taxon>
        <taxon>Alteromonadales</taxon>
        <taxon>Shewanellaceae</taxon>
        <taxon>Shewanella</taxon>
    </lineage>
</organism>
<evidence type="ECO:0000313" key="2">
    <source>
        <dbReference type="EMBL" id="MCL2916465.1"/>
    </source>
</evidence>
<dbReference type="Pfam" id="PF11168">
    <property type="entry name" value="DUF2955"/>
    <property type="match status" value="1"/>
</dbReference>
<comment type="caution">
    <text evidence="2">The sequence shown here is derived from an EMBL/GenBank/DDBJ whole genome shotgun (WGS) entry which is preliminary data.</text>
</comment>
<gene>
    <name evidence="2" type="ORF">L2725_22265</name>
</gene>
<proteinExistence type="predicted"/>
<feature type="transmembrane region" description="Helical" evidence="1">
    <location>
        <begin position="80"/>
        <end position="98"/>
    </location>
</feature>
<dbReference type="RefSeq" id="WP_249250994.1">
    <property type="nucleotide sequence ID" value="NZ_JAKIKT010000015.1"/>
</dbReference>
<sequence>MSRRPANAIIRVAVFPVLLLFWQHIFGTDLPLLAPAMCAVFLTTTHEPPPLIMVILMGAVLYATSWFQGILSVVLFDQPVVYYFALFGAFYWCMQRTHENPQDLLAILLIVSTSMIAVFFKQKGIDVSSIPGALLKNLLIAGFTAYLAYFLFPGGEPLSTFPPTAEAEHREIPTLLLVLKTLFIMLTLVVTINLNLAQSTIITVVVALILKDPNPIAGHTYGLRRLLATYASLLYAVPPLIFNVLQTNSIASLGATVVCSLLMGCRAVDRKASYNGIQLMYSSYVVLIFYGLTATGFSGVSEDAVRFGSILAAVILGMMVLVLLQPAKSQKVSS</sequence>
<protein>
    <submittedName>
        <fullName evidence="2">DUF2955 domain-containing protein</fullName>
    </submittedName>
</protein>
<feature type="transmembrane region" description="Helical" evidence="1">
    <location>
        <begin position="222"/>
        <end position="242"/>
    </location>
</feature>
<keyword evidence="3" id="KW-1185">Reference proteome</keyword>
<feature type="transmembrane region" description="Helical" evidence="1">
    <location>
        <begin position="133"/>
        <end position="152"/>
    </location>
</feature>
<name>A0ABT0NEA3_9GAMM</name>
<dbReference type="EMBL" id="JAKIKT010000015">
    <property type="protein sequence ID" value="MCL2916465.1"/>
    <property type="molecule type" value="Genomic_DNA"/>
</dbReference>
<feature type="transmembrane region" description="Helical" evidence="1">
    <location>
        <begin position="279"/>
        <end position="298"/>
    </location>
</feature>
<evidence type="ECO:0000313" key="3">
    <source>
        <dbReference type="Proteomes" id="UP001202831"/>
    </source>
</evidence>